<gene>
    <name evidence="5" type="primary">polC_1</name>
    <name evidence="5" type="ORF">SAMEA4384403_00802</name>
</gene>
<dbReference type="Proteomes" id="UP000242084">
    <property type="component" value="Chromosome 1"/>
</dbReference>
<dbReference type="GO" id="GO:0008408">
    <property type="term" value="F:3'-5' exonuclease activity"/>
    <property type="evidence" value="ECO:0007669"/>
    <property type="project" value="TreeGrafter"/>
</dbReference>
<proteinExistence type="predicted"/>
<evidence type="ECO:0000256" key="2">
    <source>
        <dbReference type="ARBA" id="ARBA00022801"/>
    </source>
</evidence>
<evidence type="ECO:0000313" key="5">
    <source>
        <dbReference type="EMBL" id="SNV62108.1"/>
    </source>
</evidence>
<keyword evidence="5" id="KW-0548">Nucleotidyltransferase</keyword>
<dbReference type="PANTHER" id="PTHR30231">
    <property type="entry name" value="DNA POLYMERASE III SUBUNIT EPSILON"/>
    <property type="match status" value="1"/>
</dbReference>
<keyword evidence="1" id="KW-0540">Nuclease</keyword>
<keyword evidence="3 5" id="KW-0269">Exonuclease</keyword>
<dbReference type="InterPro" id="IPR006054">
    <property type="entry name" value="DnaQ"/>
</dbReference>
<evidence type="ECO:0000313" key="6">
    <source>
        <dbReference type="Proteomes" id="UP000242084"/>
    </source>
</evidence>
<dbReference type="SMART" id="SM00479">
    <property type="entry name" value="EXOIII"/>
    <property type="match status" value="1"/>
</dbReference>
<reference evidence="5 6" key="1">
    <citation type="submission" date="2017-06" db="EMBL/GenBank/DDBJ databases">
        <authorList>
            <consortium name="Pathogen Informatics"/>
        </authorList>
    </citation>
    <scope>NUCLEOTIDE SEQUENCE [LARGE SCALE GENOMIC DNA]</scope>
    <source>
        <strain evidence="5 6">NCTC13839</strain>
    </source>
</reference>
<dbReference type="PANTHER" id="PTHR30231:SF42">
    <property type="entry name" value="EXONUCLEASE"/>
    <property type="match status" value="1"/>
</dbReference>
<dbReference type="InterPro" id="IPR036397">
    <property type="entry name" value="RNaseH_sf"/>
</dbReference>
<dbReference type="EMBL" id="LT906462">
    <property type="protein sequence ID" value="SNV62108.1"/>
    <property type="molecule type" value="Genomic_DNA"/>
</dbReference>
<dbReference type="EC" id="2.7.7.7" evidence="5"/>
<dbReference type="Pfam" id="PF00929">
    <property type="entry name" value="RNase_T"/>
    <property type="match status" value="1"/>
</dbReference>
<keyword evidence="2" id="KW-0378">Hydrolase</keyword>
<dbReference type="FunFam" id="3.30.420.10:FF:000045">
    <property type="entry name" value="3'-5' exonuclease DinG"/>
    <property type="match status" value="1"/>
</dbReference>
<evidence type="ECO:0000259" key="4">
    <source>
        <dbReference type="SMART" id="SM00479"/>
    </source>
</evidence>
<protein>
    <submittedName>
        <fullName evidence="5">Exonuclease</fullName>
        <ecNumber evidence="5">2.7.7.7</ecNumber>
    </submittedName>
</protein>
<evidence type="ECO:0000256" key="1">
    <source>
        <dbReference type="ARBA" id="ARBA00022722"/>
    </source>
</evidence>
<dbReference type="RefSeq" id="WP_229726514.1">
    <property type="nucleotide sequence ID" value="NZ_BMDM01000006.1"/>
</dbReference>
<name>A0A239YV55_9STAP</name>
<keyword evidence="6" id="KW-1185">Reference proteome</keyword>
<dbReference type="NCBIfam" id="TIGR00573">
    <property type="entry name" value="dnaq"/>
    <property type="match status" value="1"/>
</dbReference>
<evidence type="ECO:0000256" key="3">
    <source>
        <dbReference type="ARBA" id="ARBA00022839"/>
    </source>
</evidence>
<dbReference type="Gene3D" id="3.30.420.10">
    <property type="entry name" value="Ribonuclease H-like superfamily/Ribonuclease H"/>
    <property type="match status" value="1"/>
</dbReference>
<dbReference type="SUPFAM" id="SSF53098">
    <property type="entry name" value="Ribonuclease H-like"/>
    <property type="match status" value="1"/>
</dbReference>
<dbReference type="KEGG" id="sste:SAMEA4384403_0802"/>
<sequence length="184" mass="21087">MSSFVALDFETANGQPESICSVGMVKVVDHHITENFYTLVNPKDYFSKFNIKIHGIHPSDVENSPTFDKVFPYMMDFIGDLPVVAHNAKFDMNVLFKSLVKLNIDVPNITYFCSCILARKTVDNHRYGLDPMMKYYNIDFKGHHHALNDAKACAIITFRLLKYYPDLNTVLSIYGKTLSDKKYV</sequence>
<dbReference type="InterPro" id="IPR012337">
    <property type="entry name" value="RNaseH-like_sf"/>
</dbReference>
<dbReference type="GO" id="GO:0005829">
    <property type="term" value="C:cytosol"/>
    <property type="evidence" value="ECO:0007669"/>
    <property type="project" value="TreeGrafter"/>
</dbReference>
<accession>A0A239YV55</accession>
<organism evidence="5 6">
    <name type="scientific">Mammaliicoccus stepanovicii</name>
    <dbReference type="NCBI Taxonomy" id="643214"/>
    <lineage>
        <taxon>Bacteria</taxon>
        <taxon>Bacillati</taxon>
        <taxon>Bacillota</taxon>
        <taxon>Bacilli</taxon>
        <taxon>Bacillales</taxon>
        <taxon>Staphylococcaceae</taxon>
        <taxon>Mammaliicoccus</taxon>
    </lineage>
</organism>
<keyword evidence="5" id="KW-0808">Transferase</keyword>
<dbReference type="CDD" id="cd06130">
    <property type="entry name" value="DNA_pol_III_epsilon_like"/>
    <property type="match status" value="1"/>
</dbReference>
<dbReference type="GO" id="GO:0006260">
    <property type="term" value="P:DNA replication"/>
    <property type="evidence" value="ECO:0007669"/>
    <property type="project" value="InterPro"/>
</dbReference>
<feature type="domain" description="Exonuclease" evidence="4">
    <location>
        <begin position="3"/>
        <end position="166"/>
    </location>
</feature>
<dbReference type="GO" id="GO:0003887">
    <property type="term" value="F:DNA-directed DNA polymerase activity"/>
    <property type="evidence" value="ECO:0007669"/>
    <property type="project" value="UniProtKB-EC"/>
</dbReference>
<dbReference type="AlphaFoldDB" id="A0A239YV55"/>
<dbReference type="InterPro" id="IPR013520">
    <property type="entry name" value="Ribonucl_H"/>
</dbReference>
<dbReference type="GO" id="GO:0003677">
    <property type="term" value="F:DNA binding"/>
    <property type="evidence" value="ECO:0007669"/>
    <property type="project" value="InterPro"/>
</dbReference>